<dbReference type="SUPFAM" id="SSF111069">
    <property type="entry name" value="Hypothetical protein yfbM"/>
    <property type="match status" value="1"/>
</dbReference>
<sequence>MSVAAASFGGHYREEKEFRMGVIMSFTRVSAVELEQLAATAEWPDDFLDGLEIHDGGPSGYLDKAWAGLAYLLAQANIGVDLVDTGRPLADDNYFAWHPDDVSATAKVLSRIPFDELALFFDPAAMDAAGVYPNIWVRDGESGLHYLRHHYDGLEQVFRYAAERGSGFLQHFG</sequence>
<dbReference type="Gene3D" id="3.40.1760.10">
    <property type="entry name" value="YfbM-like super family"/>
    <property type="match status" value="1"/>
</dbReference>
<evidence type="ECO:0008006" key="3">
    <source>
        <dbReference type="Google" id="ProtNLM"/>
    </source>
</evidence>
<protein>
    <recommendedName>
        <fullName evidence="3">DUF1877 family protein</fullName>
    </recommendedName>
</protein>
<dbReference type="InterPro" id="IPR015068">
    <property type="entry name" value="DUF1877"/>
</dbReference>
<reference evidence="2" key="1">
    <citation type="journal article" date="2019" name="Int. J. Syst. Evol. Microbiol.">
        <title>The Global Catalogue of Microorganisms (GCM) 10K type strain sequencing project: providing services to taxonomists for standard genome sequencing and annotation.</title>
        <authorList>
            <consortium name="The Broad Institute Genomics Platform"/>
            <consortium name="The Broad Institute Genome Sequencing Center for Infectious Disease"/>
            <person name="Wu L."/>
            <person name="Ma J."/>
        </authorList>
    </citation>
    <scope>NUCLEOTIDE SEQUENCE [LARGE SCALE GENOMIC DNA]</scope>
    <source>
        <strain evidence="2">CGMCC 4.7329</strain>
    </source>
</reference>
<organism evidence="1 2">
    <name type="scientific">Nocardia rhizosphaerihabitans</name>
    <dbReference type="NCBI Taxonomy" id="1691570"/>
    <lineage>
        <taxon>Bacteria</taxon>
        <taxon>Bacillati</taxon>
        <taxon>Actinomycetota</taxon>
        <taxon>Actinomycetes</taxon>
        <taxon>Mycobacteriales</taxon>
        <taxon>Nocardiaceae</taxon>
        <taxon>Nocardia</taxon>
    </lineage>
</organism>
<dbReference type="InterPro" id="IPR035944">
    <property type="entry name" value="YfbM-like_sf"/>
</dbReference>
<accession>A0ABQ2KHZ7</accession>
<evidence type="ECO:0000313" key="1">
    <source>
        <dbReference type="EMBL" id="GGN83708.1"/>
    </source>
</evidence>
<dbReference type="Proteomes" id="UP000658127">
    <property type="component" value="Unassembled WGS sequence"/>
</dbReference>
<keyword evidence="2" id="KW-1185">Reference proteome</keyword>
<comment type="caution">
    <text evidence="1">The sequence shown here is derived from an EMBL/GenBank/DDBJ whole genome shotgun (WGS) entry which is preliminary data.</text>
</comment>
<proteinExistence type="predicted"/>
<dbReference type="EMBL" id="BMNE01000004">
    <property type="protein sequence ID" value="GGN83708.1"/>
    <property type="molecule type" value="Genomic_DNA"/>
</dbReference>
<gene>
    <name evidence="1" type="ORF">GCM10011610_36230</name>
</gene>
<dbReference type="Pfam" id="PF08974">
    <property type="entry name" value="DUF1877"/>
    <property type="match status" value="1"/>
</dbReference>
<evidence type="ECO:0000313" key="2">
    <source>
        <dbReference type="Proteomes" id="UP000658127"/>
    </source>
</evidence>
<name>A0ABQ2KHZ7_9NOCA</name>